<accession>A0A426Z417</accession>
<name>A0A426Z417_ENSVE</name>
<comment type="caution">
    <text evidence="1">The sequence shown here is derived from an EMBL/GenBank/DDBJ whole genome shotgun (WGS) entry which is preliminary data.</text>
</comment>
<dbReference type="EMBL" id="AMZH03008561">
    <property type="protein sequence ID" value="RRT58683.1"/>
    <property type="molecule type" value="Genomic_DNA"/>
</dbReference>
<dbReference type="Proteomes" id="UP000287651">
    <property type="component" value="Unassembled WGS sequence"/>
</dbReference>
<sequence length="126" mass="13875">MTSLSIIAFASSLTSRGHLARKRSSHLRVAIWPVGGRCARRRHLRWLRYYTRPGRRWLLAVGGHLNILLAASGRSCRGLSHEQPPLQAICSHMAVSPPAGSLPAGATFATRTRKIVLHDSISSYII</sequence>
<dbReference type="AlphaFoldDB" id="A0A426Z417"/>
<proteinExistence type="predicted"/>
<evidence type="ECO:0000313" key="1">
    <source>
        <dbReference type="EMBL" id="RRT58683.1"/>
    </source>
</evidence>
<organism evidence="1 2">
    <name type="scientific">Ensete ventricosum</name>
    <name type="common">Abyssinian banana</name>
    <name type="synonym">Musa ensete</name>
    <dbReference type="NCBI Taxonomy" id="4639"/>
    <lineage>
        <taxon>Eukaryota</taxon>
        <taxon>Viridiplantae</taxon>
        <taxon>Streptophyta</taxon>
        <taxon>Embryophyta</taxon>
        <taxon>Tracheophyta</taxon>
        <taxon>Spermatophyta</taxon>
        <taxon>Magnoliopsida</taxon>
        <taxon>Liliopsida</taxon>
        <taxon>Zingiberales</taxon>
        <taxon>Musaceae</taxon>
        <taxon>Ensete</taxon>
    </lineage>
</organism>
<gene>
    <name evidence="1" type="ORF">B296_00036312</name>
</gene>
<evidence type="ECO:0000313" key="2">
    <source>
        <dbReference type="Proteomes" id="UP000287651"/>
    </source>
</evidence>
<reference evidence="1 2" key="1">
    <citation type="journal article" date="2014" name="Agronomy (Basel)">
        <title>A Draft Genome Sequence for Ensete ventricosum, the Drought-Tolerant Tree Against Hunger.</title>
        <authorList>
            <person name="Harrison J."/>
            <person name="Moore K.A."/>
            <person name="Paszkiewicz K."/>
            <person name="Jones T."/>
            <person name="Grant M."/>
            <person name="Ambacheew D."/>
            <person name="Muzemil S."/>
            <person name="Studholme D.J."/>
        </authorList>
    </citation>
    <scope>NUCLEOTIDE SEQUENCE [LARGE SCALE GENOMIC DNA]</scope>
</reference>
<protein>
    <submittedName>
        <fullName evidence="1">Uncharacterized protein</fullName>
    </submittedName>
</protein>